<keyword evidence="2" id="KW-1185">Reference proteome</keyword>
<protein>
    <submittedName>
        <fullName evidence="1">Uncharacterized protein</fullName>
    </submittedName>
</protein>
<dbReference type="AlphaFoldDB" id="A0A9P1P260"/>
<dbReference type="EMBL" id="FO818640">
    <property type="protein sequence ID" value="CDM98665.1"/>
    <property type="molecule type" value="Genomic_DNA"/>
</dbReference>
<accession>A0A9P1P260</accession>
<name>A0A9P1P260_9CYAN</name>
<gene>
    <name evidence="1" type="ORF">ARTHRO_61266</name>
</gene>
<dbReference type="Proteomes" id="UP000032946">
    <property type="component" value="Chromosome"/>
</dbReference>
<sequence>MNLRIVKYVKVNLWKILFHLKISHNSQKVHEKGKSNVISVTF</sequence>
<proteinExistence type="predicted"/>
<evidence type="ECO:0000313" key="1">
    <source>
        <dbReference type="EMBL" id="CDM98665.1"/>
    </source>
</evidence>
<evidence type="ECO:0000313" key="2">
    <source>
        <dbReference type="Proteomes" id="UP000032946"/>
    </source>
</evidence>
<organism evidence="1 2">
    <name type="scientific">Limnospira indica PCC 8005</name>
    <dbReference type="NCBI Taxonomy" id="376219"/>
    <lineage>
        <taxon>Bacteria</taxon>
        <taxon>Bacillati</taxon>
        <taxon>Cyanobacteriota</taxon>
        <taxon>Cyanophyceae</taxon>
        <taxon>Oscillatoriophycideae</taxon>
        <taxon>Oscillatoriales</taxon>
        <taxon>Sirenicapillariaceae</taxon>
        <taxon>Limnospira</taxon>
    </lineage>
</organism>
<reference evidence="1 2" key="1">
    <citation type="submission" date="2014-02" db="EMBL/GenBank/DDBJ databases">
        <authorList>
            <person name="Genoscope - CEA"/>
        </authorList>
    </citation>
    <scope>NUCLEOTIDE SEQUENCE [LARGE SCALE GENOMIC DNA]</scope>
    <source>
        <strain evidence="1 2">PCC 8005</strain>
    </source>
</reference>